<dbReference type="EMBL" id="JBGBPQ010000007">
    <property type="protein sequence ID" value="KAL1521813.1"/>
    <property type="molecule type" value="Genomic_DNA"/>
</dbReference>
<evidence type="ECO:0000313" key="7">
    <source>
        <dbReference type="Proteomes" id="UP001515480"/>
    </source>
</evidence>
<comment type="caution">
    <text evidence="6">The sequence shown here is derived from an EMBL/GenBank/DDBJ whole genome shotgun (WGS) entry which is preliminary data.</text>
</comment>
<gene>
    <name evidence="6" type="ORF">AB1Y20_021464</name>
</gene>
<evidence type="ECO:0000256" key="2">
    <source>
        <dbReference type="ARBA" id="ARBA00022723"/>
    </source>
</evidence>
<dbReference type="InterPro" id="IPR001199">
    <property type="entry name" value="Cyt_B5-like_heme/steroid-bd"/>
</dbReference>
<proteinExistence type="inferred from homology"/>
<keyword evidence="7" id="KW-1185">Reference proteome</keyword>
<evidence type="ECO:0000259" key="5">
    <source>
        <dbReference type="PROSITE" id="PS50255"/>
    </source>
</evidence>
<dbReference type="GO" id="GO:0016020">
    <property type="term" value="C:membrane"/>
    <property type="evidence" value="ECO:0007669"/>
    <property type="project" value="TreeGrafter"/>
</dbReference>
<accession>A0AB34JLM2</accession>
<dbReference type="SUPFAM" id="SSF55856">
    <property type="entry name" value="Cytochrome b5-like heme/steroid binding domain"/>
    <property type="match status" value="1"/>
</dbReference>
<evidence type="ECO:0000256" key="1">
    <source>
        <dbReference type="ARBA" id="ARBA00022617"/>
    </source>
</evidence>
<evidence type="ECO:0000313" key="6">
    <source>
        <dbReference type="EMBL" id="KAL1521813.1"/>
    </source>
</evidence>
<reference evidence="6 7" key="1">
    <citation type="journal article" date="2024" name="Science">
        <title>Giant polyketide synthase enzymes in the biosynthesis of giant marine polyether toxins.</title>
        <authorList>
            <person name="Fallon T.R."/>
            <person name="Shende V.V."/>
            <person name="Wierzbicki I.H."/>
            <person name="Pendleton A.L."/>
            <person name="Watervoot N.F."/>
            <person name="Auber R.P."/>
            <person name="Gonzalez D.J."/>
            <person name="Wisecaver J.H."/>
            <person name="Moore B.S."/>
        </authorList>
    </citation>
    <scope>NUCLEOTIDE SEQUENCE [LARGE SCALE GENOMIC DNA]</scope>
    <source>
        <strain evidence="6 7">12B1</strain>
    </source>
</reference>
<evidence type="ECO:0000256" key="3">
    <source>
        <dbReference type="ARBA" id="ARBA00023004"/>
    </source>
</evidence>
<dbReference type="PROSITE" id="PS50255">
    <property type="entry name" value="CYTOCHROME_B5_2"/>
    <property type="match status" value="1"/>
</dbReference>
<keyword evidence="2" id="KW-0479">Metal-binding</keyword>
<dbReference type="GO" id="GO:0020037">
    <property type="term" value="F:heme binding"/>
    <property type="evidence" value="ECO:0007669"/>
    <property type="project" value="TreeGrafter"/>
</dbReference>
<dbReference type="Pfam" id="PF00173">
    <property type="entry name" value="Cyt-b5"/>
    <property type="match status" value="1"/>
</dbReference>
<organism evidence="6 7">
    <name type="scientific">Prymnesium parvum</name>
    <name type="common">Toxic golden alga</name>
    <dbReference type="NCBI Taxonomy" id="97485"/>
    <lineage>
        <taxon>Eukaryota</taxon>
        <taxon>Haptista</taxon>
        <taxon>Haptophyta</taxon>
        <taxon>Prymnesiophyceae</taxon>
        <taxon>Prymnesiales</taxon>
        <taxon>Prymnesiaceae</taxon>
        <taxon>Prymnesium</taxon>
    </lineage>
</organism>
<dbReference type="GO" id="GO:0046872">
    <property type="term" value="F:metal ion binding"/>
    <property type="evidence" value="ECO:0007669"/>
    <property type="project" value="UniProtKB-KW"/>
</dbReference>
<evidence type="ECO:0000256" key="4">
    <source>
        <dbReference type="ARBA" id="ARBA00038168"/>
    </source>
</evidence>
<protein>
    <recommendedName>
        <fullName evidence="5">Cytochrome b5 heme-binding domain-containing protein</fullName>
    </recommendedName>
</protein>
<dbReference type="AlphaFoldDB" id="A0AB34JLM2"/>
<keyword evidence="3" id="KW-0408">Iron</keyword>
<dbReference type="Gene3D" id="3.10.120.10">
    <property type="entry name" value="Cytochrome b5-like heme/steroid binding domain"/>
    <property type="match status" value="1"/>
</dbReference>
<dbReference type="InterPro" id="IPR036400">
    <property type="entry name" value="Cyt_B5-like_heme/steroid_sf"/>
</dbReference>
<dbReference type="PRINTS" id="PR00363">
    <property type="entry name" value="CYTOCHROMEB5"/>
</dbReference>
<dbReference type="PANTHER" id="PTHR19359">
    <property type="entry name" value="CYTOCHROME B5"/>
    <property type="match status" value="1"/>
</dbReference>
<sequence length="323" mass="35500">MHVFGGGRSQNERVWLTSDVALRNGGDTGLDEAWWIYEEAVYDVSLYAHMHPGGSKLILDKAGRDATSEFRTAHSANIKEFVALMEVYRVGSLAPPPPATDMIIWTQLVQLLHFATEIVNVVRGEAQVLLRVQTTRSGITQPPQHEQLVAYQKIVHRGGYVDRIVLGIADVMKAIGGACPVQLRPRFLTAANRARQWSSQSNDSITLEEIGESPDVSVRPSDARERVLAHRSAAGKHNFDPTGHALGEELLNTARAGLENVRKELILMLQQIEERGSLQEYSVVPEASVGEMLLGHLQSSFDLCVALYTKVASALIDLNPAAH</sequence>
<dbReference type="SMART" id="SM01117">
    <property type="entry name" value="Cyt-b5"/>
    <property type="match status" value="1"/>
</dbReference>
<keyword evidence="1" id="KW-0349">Heme</keyword>
<dbReference type="Proteomes" id="UP001515480">
    <property type="component" value="Unassembled WGS sequence"/>
</dbReference>
<name>A0AB34JLM2_PRYPA</name>
<comment type="similarity">
    <text evidence="4">Belongs to the cytochrome b5 family.</text>
</comment>
<feature type="domain" description="Cytochrome b5 heme-binding" evidence="5">
    <location>
        <begin position="12"/>
        <end position="94"/>
    </location>
</feature>
<dbReference type="InterPro" id="IPR050668">
    <property type="entry name" value="Cytochrome_b5"/>
</dbReference>